<keyword evidence="3" id="KW-1185">Reference proteome</keyword>
<sequence>MRAFSSFFVAAMALTAAPAEAARIVILTDPMTLERRVVVIEQAGPDRIYLCPTPPATAGCRDVTPPAR</sequence>
<reference evidence="2 3" key="1">
    <citation type="submission" date="2024-02" db="EMBL/GenBank/DDBJ databases">
        <title>Full genome sequence of Sphingomonas kaistensis.</title>
        <authorList>
            <person name="Poletto B.L."/>
            <person name="Silva G."/>
            <person name="Galante D."/>
            <person name="Campos K.R."/>
            <person name="Santos M.B.N."/>
            <person name="Sacchi C.T."/>
        </authorList>
    </citation>
    <scope>NUCLEOTIDE SEQUENCE [LARGE SCALE GENOMIC DNA]</scope>
    <source>
        <strain evidence="2 3">MA4R</strain>
    </source>
</reference>
<dbReference type="RefSeq" id="WP_338503217.1">
    <property type="nucleotide sequence ID" value="NZ_CP145607.1"/>
</dbReference>
<evidence type="ECO:0000313" key="3">
    <source>
        <dbReference type="Proteomes" id="UP001382935"/>
    </source>
</evidence>
<dbReference type="EMBL" id="CP145607">
    <property type="protein sequence ID" value="WWM70444.1"/>
    <property type="molecule type" value="Genomic_DNA"/>
</dbReference>
<name>A0ABZ2G239_9SPHN</name>
<feature type="signal peptide" evidence="1">
    <location>
        <begin position="1"/>
        <end position="21"/>
    </location>
</feature>
<evidence type="ECO:0000256" key="1">
    <source>
        <dbReference type="SAM" id="SignalP"/>
    </source>
</evidence>
<accession>A0ABZ2G239</accession>
<evidence type="ECO:0000313" key="2">
    <source>
        <dbReference type="EMBL" id="WWM70444.1"/>
    </source>
</evidence>
<dbReference type="Proteomes" id="UP001382935">
    <property type="component" value="Chromosome"/>
</dbReference>
<gene>
    <name evidence="2" type="ORF">V6R86_07085</name>
</gene>
<proteinExistence type="predicted"/>
<organism evidence="2 3">
    <name type="scientific">Sphingomonas kaistensis</name>
    <dbReference type="NCBI Taxonomy" id="298708"/>
    <lineage>
        <taxon>Bacteria</taxon>
        <taxon>Pseudomonadati</taxon>
        <taxon>Pseudomonadota</taxon>
        <taxon>Alphaproteobacteria</taxon>
        <taxon>Sphingomonadales</taxon>
        <taxon>Sphingomonadaceae</taxon>
        <taxon>Sphingomonas</taxon>
    </lineage>
</organism>
<feature type="chain" id="PRO_5047511151" evidence="1">
    <location>
        <begin position="22"/>
        <end position="68"/>
    </location>
</feature>
<protein>
    <submittedName>
        <fullName evidence="2">Uncharacterized protein</fullName>
    </submittedName>
</protein>
<keyword evidence="1" id="KW-0732">Signal</keyword>